<organism evidence="2 3">
    <name type="scientific">Denitrificimonas halotolerans</name>
    <dbReference type="NCBI Taxonomy" id="3098930"/>
    <lineage>
        <taxon>Bacteria</taxon>
        <taxon>Pseudomonadati</taxon>
        <taxon>Pseudomonadota</taxon>
        <taxon>Gammaproteobacteria</taxon>
        <taxon>Pseudomonadales</taxon>
        <taxon>Pseudomonadaceae</taxon>
        <taxon>Denitrificimonas</taxon>
    </lineage>
</organism>
<keyword evidence="2" id="KW-0418">Kinase</keyword>
<protein>
    <submittedName>
        <fullName evidence="2">3-phosphoglycerate kinase</fullName>
    </submittedName>
</protein>
<accession>A0ABU5GPK4</accession>
<comment type="caution">
    <text evidence="2">The sequence shown here is derived from an EMBL/GenBank/DDBJ whole genome shotgun (WGS) entry which is preliminary data.</text>
</comment>
<evidence type="ECO:0000313" key="3">
    <source>
        <dbReference type="Proteomes" id="UP001294570"/>
    </source>
</evidence>
<name>A0ABU5GPK4_9GAMM</name>
<evidence type="ECO:0000313" key="2">
    <source>
        <dbReference type="EMBL" id="MDY7218934.1"/>
    </source>
</evidence>
<dbReference type="RefSeq" id="WP_321553023.1">
    <property type="nucleotide sequence ID" value="NZ_JAXIVU010000004.1"/>
</dbReference>
<dbReference type="Proteomes" id="UP001294570">
    <property type="component" value="Unassembled WGS sequence"/>
</dbReference>
<dbReference type="EMBL" id="JAXIVU010000004">
    <property type="protein sequence ID" value="MDY7218934.1"/>
    <property type="molecule type" value="Genomic_DNA"/>
</dbReference>
<proteinExistence type="predicted"/>
<evidence type="ECO:0000256" key="1">
    <source>
        <dbReference type="SAM" id="SignalP"/>
    </source>
</evidence>
<sequence length="104" mass="11357">MRALIFLGGLLLPVAALAFPIEVQQQLNGTEIEVQTLDLGNNTASLSLHNFGEHNVICKARFSNGPETPRTRQAQVMAKGVAHLTVRFSTAVIKARIRIECHPV</sequence>
<dbReference type="GO" id="GO:0016301">
    <property type="term" value="F:kinase activity"/>
    <property type="evidence" value="ECO:0007669"/>
    <property type="project" value="UniProtKB-KW"/>
</dbReference>
<feature type="chain" id="PRO_5047455684" evidence="1">
    <location>
        <begin position="19"/>
        <end position="104"/>
    </location>
</feature>
<feature type="signal peptide" evidence="1">
    <location>
        <begin position="1"/>
        <end position="18"/>
    </location>
</feature>
<keyword evidence="2" id="KW-0808">Transferase</keyword>
<keyword evidence="3" id="KW-1185">Reference proteome</keyword>
<reference evidence="2 3" key="1">
    <citation type="submission" date="2023-12" db="EMBL/GenBank/DDBJ databases">
        <title>Denitrificimonas halotolerans sp. nov.,a novel species isolated from landfill leachate.</title>
        <authorList>
            <person name="Wang S."/>
        </authorList>
    </citation>
    <scope>NUCLEOTIDE SEQUENCE [LARGE SCALE GENOMIC DNA]</scope>
    <source>
        <strain evidence="2 3">JX-1</strain>
    </source>
</reference>
<gene>
    <name evidence="2" type="ORF">TOI97_05030</name>
</gene>
<keyword evidence="1" id="KW-0732">Signal</keyword>